<accession>A0A1W2AWX6</accession>
<sequence>MINIKLKLSASLLCILKDVNNIKPEISTLKVKKGTTIRELLLMERINPLLAPMVSIGNQKVDLRTTLDKDETVTVFGPLAGG</sequence>
<dbReference type="Proteomes" id="UP000192418">
    <property type="component" value="Unassembled WGS sequence"/>
</dbReference>
<dbReference type="EMBL" id="FWXY01000006">
    <property type="protein sequence ID" value="SMC64962.1"/>
    <property type="molecule type" value="Genomic_DNA"/>
</dbReference>
<dbReference type="RefSeq" id="WP_084068042.1">
    <property type="nucleotide sequence ID" value="NZ_FWXY01000006.1"/>
</dbReference>
<evidence type="ECO:0000313" key="2">
    <source>
        <dbReference type="Proteomes" id="UP000192418"/>
    </source>
</evidence>
<dbReference type="AlphaFoldDB" id="A0A1W2AWX6"/>
<organism evidence="1 2">
    <name type="scientific">Desulfocicer vacuolatum DSM 3385</name>
    <dbReference type="NCBI Taxonomy" id="1121400"/>
    <lineage>
        <taxon>Bacteria</taxon>
        <taxon>Pseudomonadati</taxon>
        <taxon>Thermodesulfobacteriota</taxon>
        <taxon>Desulfobacteria</taxon>
        <taxon>Desulfobacterales</taxon>
        <taxon>Desulfobacteraceae</taxon>
        <taxon>Desulfocicer</taxon>
    </lineage>
</organism>
<keyword evidence="2" id="KW-1185">Reference proteome</keyword>
<dbReference type="OrthoDB" id="5422123at2"/>
<name>A0A1W2AWX6_9BACT</name>
<reference evidence="1 2" key="1">
    <citation type="submission" date="2017-04" db="EMBL/GenBank/DDBJ databases">
        <authorList>
            <person name="Afonso C.L."/>
            <person name="Miller P.J."/>
            <person name="Scott M.A."/>
            <person name="Spackman E."/>
            <person name="Goraichik I."/>
            <person name="Dimitrov K.M."/>
            <person name="Suarez D.L."/>
            <person name="Swayne D.E."/>
        </authorList>
    </citation>
    <scope>NUCLEOTIDE SEQUENCE [LARGE SCALE GENOMIC DNA]</scope>
    <source>
        <strain evidence="1 2">DSM 3385</strain>
    </source>
</reference>
<protein>
    <recommendedName>
        <fullName evidence="3">MoaD/ThiS family protein</fullName>
    </recommendedName>
</protein>
<evidence type="ECO:0000313" key="1">
    <source>
        <dbReference type="EMBL" id="SMC64962.1"/>
    </source>
</evidence>
<proteinExistence type="predicted"/>
<gene>
    <name evidence="1" type="ORF">SAMN02746065_106107</name>
</gene>
<evidence type="ECO:0008006" key="3">
    <source>
        <dbReference type="Google" id="ProtNLM"/>
    </source>
</evidence>